<dbReference type="AlphaFoldDB" id="A0A077MCN6"/>
<keyword evidence="2" id="KW-0812">Transmembrane</keyword>
<evidence type="ECO:0000256" key="1">
    <source>
        <dbReference type="SAM" id="MobiDB-lite"/>
    </source>
</evidence>
<dbReference type="PANTHER" id="PTHR33608">
    <property type="entry name" value="BLL2464 PROTEIN"/>
    <property type="match status" value="1"/>
</dbReference>
<keyword evidence="5" id="KW-1185">Reference proteome</keyword>
<dbReference type="OrthoDB" id="9776116at2"/>
<comment type="caution">
    <text evidence="4">The sequence shown here is derived from an EMBL/GenBank/DDBJ whole genome shotgun (WGS) entry which is preliminary data.</text>
</comment>
<keyword evidence="2" id="KW-0472">Membrane</keyword>
<feature type="region of interest" description="Disordered" evidence="1">
    <location>
        <begin position="180"/>
        <end position="206"/>
    </location>
</feature>
<feature type="domain" description="DUF58" evidence="3">
    <location>
        <begin position="210"/>
        <end position="378"/>
    </location>
</feature>
<proteinExistence type="predicted"/>
<evidence type="ECO:0000313" key="5">
    <source>
        <dbReference type="Proteomes" id="UP000035720"/>
    </source>
</evidence>
<name>A0A077MCN6_9MICO</name>
<organism evidence="4 5">
    <name type="scientific">Nostocoides jenkinsii Ben 74</name>
    <dbReference type="NCBI Taxonomy" id="1193518"/>
    <lineage>
        <taxon>Bacteria</taxon>
        <taxon>Bacillati</taxon>
        <taxon>Actinomycetota</taxon>
        <taxon>Actinomycetes</taxon>
        <taxon>Micrococcales</taxon>
        <taxon>Intrasporangiaceae</taxon>
        <taxon>Nostocoides</taxon>
    </lineage>
</organism>
<feature type="transmembrane region" description="Helical" evidence="2">
    <location>
        <begin position="44"/>
        <end position="60"/>
    </location>
</feature>
<dbReference type="EMBL" id="CAJC01000181">
    <property type="protein sequence ID" value="CCI54354.1"/>
    <property type="molecule type" value="Genomic_DNA"/>
</dbReference>
<dbReference type="PANTHER" id="PTHR33608:SF14">
    <property type="entry name" value="POSSIBLE CONSERVED SECRETED PROTEIN"/>
    <property type="match status" value="1"/>
</dbReference>
<dbReference type="RefSeq" id="WP_048546879.1">
    <property type="nucleotide sequence ID" value="NZ_HF571038.1"/>
</dbReference>
<evidence type="ECO:0000259" key="3">
    <source>
        <dbReference type="Pfam" id="PF01882"/>
    </source>
</evidence>
<evidence type="ECO:0000256" key="2">
    <source>
        <dbReference type="SAM" id="Phobius"/>
    </source>
</evidence>
<dbReference type="Proteomes" id="UP000035720">
    <property type="component" value="Unassembled WGS sequence"/>
</dbReference>
<sequence length="462" mass="48407">MTVAADSVEEDGRSGWLPTPNVVRAVSVALVTMSVGVLGRRADLVILVLPLAVVAAWSMATRPRHAPSVRTTLGPTALPEGSALTFTAFVSVPAGAPDVAIVLASDPFFDPVDGTWTLCADAGPDAGSVTLAAPIAARRWGRYRTGAAVPAVTGIFGGFRHSFRPIGETEVVVLPGKESFASRTGMPHPRGIVGANRSPRRGQGNDFAAIRPYGPGDRLARVNWAVSTRTATLQVSEMHADLDTAVTLVVDAFHDLGSTGGVGGAASSLDTAVRATTALAEHYLRAGERVGLLVLGASDVPPLTARSGQAQLRRIQDGLARIVPGTVRGGEDDATGALLARLQPGGVVLLLTPVISASALNRAYALARFGHTVLIIDTLPPAALTAGRLTAEDLAAIAPFTNPRAIPTTRLAWRIRLLEREGQLQRVRASGIPVVPWRGPGSLDEVLRQLQRRARAPRVARR</sequence>
<evidence type="ECO:0000313" key="4">
    <source>
        <dbReference type="EMBL" id="CCI54354.1"/>
    </source>
</evidence>
<dbReference type="STRING" id="1193518.BN13_680036"/>
<protein>
    <recommendedName>
        <fullName evidence="3">DUF58 domain-containing protein</fullName>
    </recommendedName>
</protein>
<dbReference type="Pfam" id="PF01882">
    <property type="entry name" value="DUF58"/>
    <property type="match status" value="1"/>
</dbReference>
<feature type="transmembrane region" description="Helical" evidence="2">
    <location>
        <begin position="22"/>
        <end position="39"/>
    </location>
</feature>
<dbReference type="InterPro" id="IPR002881">
    <property type="entry name" value="DUF58"/>
</dbReference>
<keyword evidence="2" id="KW-1133">Transmembrane helix</keyword>
<gene>
    <name evidence="4" type="ORF">BN13_680036</name>
</gene>
<accession>A0A077MCN6</accession>
<reference evidence="4 5" key="1">
    <citation type="journal article" date="2013" name="ISME J.">
        <title>A metabolic model for members of the genus Tetrasphaera involved in enhanced biological phosphorus removal.</title>
        <authorList>
            <person name="Kristiansen R."/>
            <person name="Nguyen H.T.T."/>
            <person name="Saunders A.M."/>
            <person name="Nielsen J.L."/>
            <person name="Wimmer R."/>
            <person name="Le V.Q."/>
            <person name="McIlroy S.J."/>
            <person name="Petrovski S."/>
            <person name="Seviour R.J."/>
            <person name="Calteau A."/>
            <person name="Nielsen K.L."/>
            <person name="Nielsen P.H."/>
        </authorList>
    </citation>
    <scope>NUCLEOTIDE SEQUENCE [LARGE SCALE GENOMIC DNA]</scope>
    <source>
        <strain evidence="4 5">Ben 74</strain>
    </source>
</reference>